<evidence type="ECO:0000313" key="2">
    <source>
        <dbReference type="Proteomes" id="UP000712600"/>
    </source>
</evidence>
<name>A0A8S9SIK9_BRACR</name>
<comment type="caution">
    <text evidence="1">The sequence shown here is derived from an EMBL/GenBank/DDBJ whole genome shotgun (WGS) entry which is preliminary data.</text>
</comment>
<accession>A0A8S9SIK9</accession>
<sequence>MSTANMKPSMALLLHALHKTHIPPFISSKTLLSCSRCQSVLPTPQSRDITTSNAAITSSNAPFRSNILRIIRNEIEYQYNYAPSHQPTANAAIVHRLNSNRSPRTIPVNSASR</sequence>
<organism evidence="1 2">
    <name type="scientific">Brassica cretica</name>
    <name type="common">Mustard</name>
    <dbReference type="NCBI Taxonomy" id="69181"/>
    <lineage>
        <taxon>Eukaryota</taxon>
        <taxon>Viridiplantae</taxon>
        <taxon>Streptophyta</taxon>
        <taxon>Embryophyta</taxon>
        <taxon>Tracheophyta</taxon>
        <taxon>Spermatophyta</taxon>
        <taxon>Magnoliopsida</taxon>
        <taxon>eudicotyledons</taxon>
        <taxon>Gunneridae</taxon>
        <taxon>Pentapetalae</taxon>
        <taxon>rosids</taxon>
        <taxon>malvids</taxon>
        <taxon>Brassicales</taxon>
        <taxon>Brassicaceae</taxon>
        <taxon>Brassiceae</taxon>
        <taxon>Brassica</taxon>
    </lineage>
</organism>
<dbReference type="EMBL" id="QGKX02000004">
    <property type="protein sequence ID" value="KAF3599793.1"/>
    <property type="molecule type" value="Genomic_DNA"/>
</dbReference>
<dbReference type="AlphaFoldDB" id="A0A8S9SIK9"/>
<dbReference type="Proteomes" id="UP000712600">
    <property type="component" value="Unassembled WGS sequence"/>
</dbReference>
<evidence type="ECO:0000313" key="1">
    <source>
        <dbReference type="EMBL" id="KAF3599793.1"/>
    </source>
</evidence>
<proteinExistence type="predicted"/>
<gene>
    <name evidence="1" type="ORF">F2Q69_00033041</name>
</gene>
<protein>
    <submittedName>
        <fullName evidence="1">Uncharacterized protein</fullName>
    </submittedName>
</protein>
<reference evidence="1" key="1">
    <citation type="submission" date="2019-12" db="EMBL/GenBank/DDBJ databases">
        <title>Genome sequencing and annotation of Brassica cretica.</title>
        <authorList>
            <person name="Studholme D.J."/>
            <person name="Sarris P."/>
        </authorList>
    </citation>
    <scope>NUCLEOTIDE SEQUENCE</scope>
    <source>
        <strain evidence="1">PFS-109/04</strain>
        <tissue evidence="1">Leaf</tissue>
    </source>
</reference>